<sequence length="154" mass="17102">MKNLGLPYLINTKIYSISQLVFKESNGIEFNMGDTFILENSKGLLQILNDYNKIYIFSIASVKSAKILGEFETDQAEIYLNNTKEVANGGAIQSIHNYTQASTYLFGSKFLDNNEAFVLGFCYGFDEIISLSAPAFESLLSDYSDRNVSVIAAS</sequence>
<name>A0A1M5U3W2_9BACT</name>
<dbReference type="EMBL" id="FQWQ01000003">
    <property type="protein sequence ID" value="SHH57712.1"/>
    <property type="molecule type" value="Genomic_DNA"/>
</dbReference>
<evidence type="ECO:0000313" key="1">
    <source>
        <dbReference type="EMBL" id="SHH57712.1"/>
    </source>
</evidence>
<accession>A0A1M5U3W2</accession>
<dbReference type="OrthoDB" id="1496147at2"/>
<evidence type="ECO:0000313" key="2">
    <source>
        <dbReference type="Proteomes" id="UP000184212"/>
    </source>
</evidence>
<dbReference type="AlphaFoldDB" id="A0A1M5U3W2"/>
<organism evidence="1 2">
    <name type="scientific">Chryseolinea serpens</name>
    <dbReference type="NCBI Taxonomy" id="947013"/>
    <lineage>
        <taxon>Bacteria</taxon>
        <taxon>Pseudomonadati</taxon>
        <taxon>Bacteroidota</taxon>
        <taxon>Cytophagia</taxon>
        <taxon>Cytophagales</taxon>
        <taxon>Fulvivirgaceae</taxon>
        <taxon>Chryseolinea</taxon>
    </lineage>
</organism>
<dbReference type="Proteomes" id="UP000184212">
    <property type="component" value="Unassembled WGS sequence"/>
</dbReference>
<gene>
    <name evidence="1" type="ORF">SAMN04488109_4446</name>
</gene>
<reference evidence="1 2" key="1">
    <citation type="submission" date="2016-11" db="EMBL/GenBank/DDBJ databases">
        <authorList>
            <person name="Jaros S."/>
            <person name="Januszkiewicz K."/>
            <person name="Wedrychowicz H."/>
        </authorList>
    </citation>
    <scope>NUCLEOTIDE SEQUENCE [LARGE SCALE GENOMIC DNA]</scope>
    <source>
        <strain evidence="1 2">DSM 24574</strain>
    </source>
</reference>
<keyword evidence="2" id="KW-1185">Reference proteome</keyword>
<proteinExistence type="predicted"/>
<protein>
    <submittedName>
        <fullName evidence="1">Uncharacterized protein</fullName>
    </submittedName>
</protein>
<dbReference type="RefSeq" id="WP_073138341.1">
    <property type="nucleotide sequence ID" value="NZ_FQWQ01000003.1"/>
</dbReference>